<comment type="caution">
    <text evidence="7">The sequence shown here is derived from an EMBL/GenBank/DDBJ whole genome shotgun (WGS) entry which is preliminary data.</text>
</comment>
<keyword evidence="3" id="KW-0808">Transferase</keyword>
<dbReference type="PANTHER" id="PTHR43369:SF2">
    <property type="entry name" value="PHOSPHORIBOSYLGLYCINAMIDE FORMYLTRANSFERASE"/>
    <property type="match status" value="1"/>
</dbReference>
<dbReference type="SUPFAM" id="SSF53328">
    <property type="entry name" value="Formyltransferase"/>
    <property type="match status" value="1"/>
</dbReference>
<evidence type="ECO:0000256" key="1">
    <source>
        <dbReference type="ARBA" id="ARBA00005054"/>
    </source>
</evidence>
<evidence type="ECO:0000256" key="3">
    <source>
        <dbReference type="ARBA" id="ARBA00022679"/>
    </source>
</evidence>
<feature type="transmembrane region" description="Helical" evidence="5">
    <location>
        <begin position="359"/>
        <end position="381"/>
    </location>
</feature>
<evidence type="ECO:0000259" key="6">
    <source>
        <dbReference type="Pfam" id="PF00551"/>
    </source>
</evidence>
<dbReference type="Gene3D" id="3.40.50.170">
    <property type="entry name" value="Formyl transferase, N-terminal domain"/>
    <property type="match status" value="1"/>
</dbReference>
<dbReference type="PANTHER" id="PTHR43369">
    <property type="entry name" value="PHOSPHORIBOSYLGLYCINAMIDE FORMYLTRANSFERASE"/>
    <property type="match status" value="1"/>
</dbReference>
<organism evidence="7 8">
    <name type="scientific">Durusdinium trenchii</name>
    <dbReference type="NCBI Taxonomy" id="1381693"/>
    <lineage>
        <taxon>Eukaryota</taxon>
        <taxon>Sar</taxon>
        <taxon>Alveolata</taxon>
        <taxon>Dinophyceae</taxon>
        <taxon>Suessiales</taxon>
        <taxon>Symbiodiniaceae</taxon>
        <taxon>Durusdinium</taxon>
    </lineage>
</organism>
<dbReference type="InterPro" id="IPR004607">
    <property type="entry name" value="GART"/>
</dbReference>
<name>A0ABP0RQZ5_9DINO</name>
<feature type="transmembrane region" description="Helical" evidence="5">
    <location>
        <begin position="275"/>
        <end position="299"/>
    </location>
</feature>
<dbReference type="InterPro" id="IPR036477">
    <property type="entry name" value="Formyl_transf_N_sf"/>
</dbReference>
<feature type="transmembrane region" description="Helical" evidence="5">
    <location>
        <begin position="393"/>
        <end position="411"/>
    </location>
</feature>
<keyword evidence="5" id="KW-0812">Transmembrane</keyword>
<evidence type="ECO:0000313" key="8">
    <source>
        <dbReference type="Proteomes" id="UP001642464"/>
    </source>
</evidence>
<feature type="domain" description="Formyl transferase N-terminal" evidence="6">
    <location>
        <begin position="80"/>
        <end position="249"/>
    </location>
</feature>
<accession>A0ABP0RQZ5</accession>
<feature type="transmembrane region" description="Helical" evidence="5">
    <location>
        <begin position="320"/>
        <end position="339"/>
    </location>
</feature>
<reference evidence="7 8" key="1">
    <citation type="submission" date="2024-02" db="EMBL/GenBank/DDBJ databases">
        <authorList>
            <person name="Chen Y."/>
            <person name="Shah S."/>
            <person name="Dougan E. K."/>
            <person name="Thang M."/>
            <person name="Chan C."/>
        </authorList>
    </citation>
    <scope>NUCLEOTIDE SEQUENCE [LARGE SCALE GENOMIC DNA]</scope>
</reference>
<protein>
    <recommendedName>
        <fullName evidence="2">phosphoribosylglycinamide formyltransferase 1</fullName>
        <ecNumber evidence="2">2.1.2.2</ecNumber>
    </recommendedName>
</protein>
<keyword evidence="4" id="KW-0658">Purine biosynthesis</keyword>
<dbReference type="Pfam" id="PF00551">
    <property type="entry name" value="Formyl_trans_N"/>
    <property type="match status" value="1"/>
</dbReference>
<evidence type="ECO:0000256" key="2">
    <source>
        <dbReference type="ARBA" id="ARBA00012254"/>
    </source>
</evidence>
<evidence type="ECO:0000313" key="7">
    <source>
        <dbReference type="EMBL" id="CAK9102808.1"/>
    </source>
</evidence>
<dbReference type="EMBL" id="CAXAMM010042071">
    <property type="protein sequence ID" value="CAK9102808.1"/>
    <property type="molecule type" value="Genomic_DNA"/>
</dbReference>
<dbReference type="InterPro" id="IPR002376">
    <property type="entry name" value="Formyl_transf_N"/>
</dbReference>
<dbReference type="CDD" id="cd08645">
    <property type="entry name" value="FMT_core_GART"/>
    <property type="match status" value="1"/>
</dbReference>
<keyword evidence="8" id="KW-1185">Reference proteome</keyword>
<evidence type="ECO:0000256" key="5">
    <source>
        <dbReference type="SAM" id="Phobius"/>
    </source>
</evidence>
<gene>
    <name evidence="7" type="ORF">SCF082_LOCUS48043</name>
</gene>
<keyword evidence="5" id="KW-0472">Membrane</keyword>
<comment type="pathway">
    <text evidence="1">Purine metabolism; IMP biosynthesis via de novo pathway; N(2)-formyl-N(1)-(5-phospho-D-ribosyl)glycinamide from N(1)-(5-phospho-D-ribosyl)glycinamide (10-formyl THF route): step 1/1.</text>
</comment>
<dbReference type="EC" id="2.1.2.2" evidence="2"/>
<sequence length="428" mass="48313">MRVTDVAVEMIGQQQRATSHFRVNATVGLRANSFEQRQPTRWRARWQLEDEQWRMIDIEELDPITGEPLDRLGRLTGRTTLVNLHQEIAEGRLPAEIGLVIANRPCGGVERAHERSLPVEVIRSKEVDLETFSGQVFQRCREAQVDLVVLGGFLARLLIPVDFERRVINIHPSLIPAFCGQGMYGERVHRAVLDRGCKVSGCTVHFCDNEYDHGPIILQRTVTVEDDDTPKTLAARVFEEECYAYPEAIRLIADGRILIEGARVRIPTPMDFTALLFRLLHIGPAIVLLGGTVFVRYVLMPAAAELSEEEHERFRERVMAKWRLIVAGGILLLIVSGFYNYLMVMKPAHEGDKQYDMLMGIKMLLAFVAFFLASVLTGRSAAFEWMRRAGRTWLVTLILITAIVVGLGSYLKVRGIPDVAIPVEVETE</sequence>
<dbReference type="Proteomes" id="UP001642464">
    <property type="component" value="Unassembled WGS sequence"/>
</dbReference>
<keyword evidence="5" id="KW-1133">Transmembrane helix</keyword>
<evidence type="ECO:0000256" key="4">
    <source>
        <dbReference type="ARBA" id="ARBA00022755"/>
    </source>
</evidence>
<proteinExistence type="predicted"/>